<dbReference type="EMBL" id="JACCFM010000001">
    <property type="protein sequence ID" value="NYJ20200.1"/>
    <property type="molecule type" value="Genomic_DNA"/>
</dbReference>
<dbReference type="AlphaFoldDB" id="A0A7Z0EFB5"/>
<gene>
    <name evidence="3" type="ORF">HNR05_001991</name>
</gene>
<feature type="transmembrane region" description="Helical" evidence="1">
    <location>
        <begin position="162"/>
        <end position="185"/>
    </location>
</feature>
<feature type="transmembrane region" description="Helical" evidence="1">
    <location>
        <begin position="434"/>
        <end position="452"/>
    </location>
</feature>
<feature type="transmembrane region" description="Helical" evidence="1">
    <location>
        <begin position="205"/>
        <end position="225"/>
    </location>
</feature>
<dbReference type="RefSeq" id="WP_179578842.1">
    <property type="nucleotide sequence ID" value="NZ_JACCFM010000001.1"/>
</dbReference>
<feature type="transmembrane region" description="Helical" evidence="1">
    <location>
        <begin position="22"/>
        <end position="44"/>
    </location>
</feature>
<keyword evidence="1" id="KW-1133">Transmembrane helix</keyword>
<protein>
    <recommendedName>
        <fullName evidence="2">DUF5671 domain-containing protein</fullName>
    </recommendedName>
</protein>
<evidence type="ECO:0000256" key="1">
    <source>
        <dbReference type="SAM" id="Phobius"/>
    </source>
</evidence>
<keyword evidence="1" id="KW-0472">Membrane</keyword>
<name>A0A7Z0EFB5_9MICO</name>
<feature type="transmembrane region" description="Helical" evidence="1">
    <location>
        <begin position="319"/>
        <end position="341"/>
    </location>
</feature>
<feature type="transmembrane region" description="Helical" evidence="1">
    <location>
        <begin position="353"/>
        <end position="372"/>
    </location>
</feature>
<keyword evidence="4" id="KW-1185">Reference proteome</keyword>
<keyword evidence="1" id="KW-0812">Transmembrane</keyword>
<feature type="transmembrane region" description="Helical" evidence="1">
    <location>
        <begin position="95"/>
        <end position="120"/>
    </location>
</feature>
<feature type="transmembrane region" description="Helical" evidence="1">
    <location>
        <begin position="64"/>
        <end position="83"/>
    </location>
</feature>
<feature type="transmembrane region" description="Helical" evidence="1">
    <location>
        <begin position="393"/>
        <end position="414"/>
    </location>
</feature>
<proteinExistence type="predicted"/>
<feature type="transmembrane region" description="Helical" evidence="1">
    <location>
        <begin position="237"/>
        <end position="266"/>
    </location>
</feature>
<dbReference type="Proteomes" id="UP000537260">
    <property type="component" value="Unassembled WGS sequence"/>
</dbReference>
<evidence type="ECO:0000313" key="3">
    <source>
        <dbReference type="EMBL" id="NYJ20200.1"/>
    </source>
</evidence>
<feature type="transmembrane region" description="Helical" evidence="1">
    <location>
        <begin position="132"/>
        <end position="150"/>
    </location>
</feature>
<comment type="caution">
    <text evidence="3">The sequence shown here is derived from an EMBL/GenBank/DDBJ whole genome shotgun (WGS) entry which is preliminary data.</text>
</comment>
<organism evidence="3 4">
    <name type="scientific">Glaciibacter psychrotolerans</name>
    <dbReference type="NCBI Taxonomy" id="670054"/>
    <lineage>
        <taxon>Bacteria</taxon>
        <taxon>Bacillati</taxon>
        <taxon>Actinomycetota</taxon>
        <taxon>Actinomycetes</taxon>
        <taxon>Micrococcales</taxon>
        <taxon>Microbacteriaceae</taxon>
        <taxon>Glaciibacter</taxon>
    </lineage>
</organism>
<dbReference type="InterPro" id="IPR043728">
    <property type="entry name" value="DUF5671"/>
</dbReference>
<feature type="transmembrane region" description="Helical" evidence="1">
    <location>
        <begin position="278"/>
        <end position="299"/>
    </location>
</feature>
<evidence type="ECO:0000313" key="4">
    <source>
        <dbReference type="Proteomes" id="UP000537260"/>
    </source>
</evidence>
<accession>A0A7Z0EFB5</accession>
<feature type="domain" description="DUF5671" evidence="2">
    <location>
        <begin position="319"/>
        <end position="443"/>
    </location>
</feature>
<dbReference type="Pfam" id="PF18920">
    <property type="entry name" value="DUF5671"/>
    <property type="match status" value="2"/>
</dbReference>
<feature type="domain" description="DUF5671" evidence="2">
    <location>
        <begin position="21"/>
        <end position="139"/>
    </location>
</feature>
<sequence>MTISAPIHAPVRPAAQGVVRRLIVFILLFTLVVIVAIGLSGLLGRLLDTSVTLAGSDVTGLAQSLAFTFIAGPLAALLGWFVWRSLRDERERATISWGLYLAAISSVAVITFSLSLLSAASDLLAGEWRPSAAATAIVWAGVWCLHRVIWRRPQTAPLRLAALVPLIGAWFGMGLLVGGGIGALGTLFHAAVDRFTDPVSIGSSWWLFAAQSALWSLGGGILWWTQWIHDRARDRPSAFASVLLIVLGIGGGALTCLFGLGTTVYVVLDVAFDRSQPLAAVLDPLPTALAAGLIGAVVWRYHHVVVTQRSVAVRLSERLVLSGIGLAGAASGVGILVNSLLAASVPTFAGNDLRPLLLAGLSSLLVAAPLWWMAWKPAAVVHATAARSMGRRVYLIAIFGVSAVVALITLLVIAYRLFAFTLEAHAELNLVDHVRAPLGLLFATALTAGYHFRVWRNDRAAFPPLIPVEPMIRHVVLVTGADPEPLSQAISAVSGAQVTVWPRAEADEFGPTVESVVSALSGVSGERMLLLAGPGSRIEVIALVGDTGAATVR</sequence>
<evidence type="ECO:0000259" key="2">
    <source>
        <dbReference type="Pfam" id="PF18920"/>
    </source>
</evidence>
<reference evidence="3 4" key="1">
    <citation type="submission" date="2020-07" db="EMBL/GenBank/DDBJ databases">
        <title>Sequencing the genomes of 1000 actinobacteria strains.</title>
        <authorList>
            <person name="Klenk H.-P."/>
        </authorList>
    </citation>
    <scope>NUCLEOTIDE SEQUENCE [LARGE SCALE GENOMIC DNA]</scope>
    <source>
        <strain evidence="3 4">LI1</strain>
    </source>
</reference>